<comment type="caution">
    <text evidence="1">The sequence shown here is derived from an EMBL/GenBank/DDBJ whole genome shotgun (WGS) entry which is preliminary data.</text>
</comment>
<proteinExistence type="predicted"/>
<accession>A0AAV4QPF2</accession>
<name>A0AAV4QPF2_CAEEX</name>
<reference evidence="1 2" key="1">
    <citation type="submission" date="2021-06" db="EMBL/GenBank/DDBJ databases">
        <title>Caerostris extrusa draft genome.</title>
        <authorList>
            <person name="Kono N."/>
            <person name="Arakawa K."/>
        </authorList>
    </citation>
    <scope>NUCLEOTIDE SEQUENCE [LARGE SCALE GENOMIC DNA]</scope>
</reference>
<organism evidence="1 2">
    <name type="scientific">Caerostris extrusa</name>
    <name type="common">Bark spider</name>
    <name type="synonym">Caerostris bankana</name>
    <dbReference type="NCBI Taxonomy" id="172846"/>
    <lineage>
        <taxon>Eukaryota</taxon>
        <taxon>Metazoa</taxon>
        <taxon>Ecdysozoa</taxon>
        <taxon>Arthropoda</taxon>
        <taxon>Chelicerata</taxon>
        <taxon>Arachnida</taxon>
        <taxon>Araneae</taxon>
        <taxon>Araneomorphae</taxon>
        <taxon>Entelegynae</taxon>
        <taxon>Araneoidea</taxon>
        <taxon>Araneidae</taxon>
        <taxon>Caerostris</taxon>
    </lineage>
</organism>
<dbReference type="EMBL" id="BPLR01006565">
    <property type="protein sequence ID" value="GIY10816.1"/>
    <property type="molecule type" value="Genomic_DNA"/>
</dbReference>
<protein>
    <submittedName>
        <fullName evidence="1">Uncharacterized protein</fullName>
    </submittedName>
</protein>
<dbReference type="AlphaFoldDB" id="A0AAV4QPF2"/>
<gene>
    <name evidence="1" type="ORF">CEXT_26301</name>
</gene>
<evidence type="ECO:0000313" key="1">
    <source>
        <dbReference type="EMBL" id="GIY10816.1"/>
    </source>
</evidence>
<sequence length="129" mass="15051">MTNYPVVYRKNTFSSLMVIDHSAPAPVEIKAIGHAHLPCEWKQRQESLFKCASSFCVLLSKTIVQRTHYGFTVLLKWQMSNERFLAPHLMRSMIRSIQSSLQLIRVLLCISGSWRPYCKSHKYDFDRKS</sequence>
<keyword evidence="2" id="KW-1185">Reference proteome</keyword>
<evidence type="ECO:0000313" key="2">
    <source>
        <dbReference type="Proteomes" id="UP001054945"/>
    </source>
</evidence>
<dbReference type="Proteomes" id="UP001054945">
    <property type="component" value="Unassembled WGS sequence"/>
</dbReference>